<dbReference type="AlphaFoldDB" id="A0A7W3PI94"/>
<dbReference type="EMBL" id="JACGWW010000001">
    <property type="protein sequence ID" value="MBA8812681.1"/>
    <property type="molecule type" value="Genomic_DNA"/>
</dbReference>
<gene>
    <name evidence="2" type="ORF">FB463_000905</name>
</gene>
<accession>A0A7W3PI94</accession>
<dbReference type="RefSeq" id="WP_146852878.1">
    <property type="nucleotide sequence ID" value="NZ_BAAAHR010000002.1"/>
</dbReference>
<reference evidence="2 3" key="1">
    <citation type="submission" date="2020-07" db="EMBL/GenBank/DDBJ databases">
        <title>Sequencing the genomes of 1000 actinobacteria strains.</title>
        <authorList>
            <person name="Klenk H.-P."/>
        </authorList>
    </citation>
    <scope>NUCLEOTIDE SEQUENCE [LARGE SCALE GENOMIC DNA]</scope>
    <source>
        <strain evidence="2 3">DSM 10309</strain>
    </source>
</reference>
<name>A0A7W3PI94_9MICO</name>
<keyword evidence="1" id="KW-1133">Transmembrane helix</keyword>
<evidence type="ECO:0000313" key="2">
    <source>
        <dbReference type="EMBL" id="MBA8812681.1"/>
    </source>
</evidence>
<protein>
    <submittedName>
        <fullName evidence="2">Uncharacterized protein</fullName>
    </submittedName>
</protein>
<keyword evidence="1" id="KW-0812">Transmembrane</keyword>
<comment type="caution">
    <text evidence="2">The sequence shown here is derived from an EMBL/GenBank/DDBJ whole genome shotgun (WGS) entry which is preliminary data.</text>
</comment>
<proteinExistence type="predicted"/>
<feature type="transmembrane region" description="Helical" evidence="1">
    <location>
        <begin position="38"/>
        <end position="56"/>
    </location>
</feature>
<sequence length="109" mass="11803">MYGWLGDSVTAAFFVGLAAFMLSAVALAWPSNTIIPGIVLVAVALAGAIFLVAVRVEAWRAHEEREAIHKALALLLDQGRANRSRLFPQSLELRDAAQDVANDLAPDRY</sequence>
<keyword evidence="1" id="KW-0472">Membrane</keyword>
<dbReference type="Proteomes" id="UP000522688">
    <property type="component" value="Unassembled WGS sequence"/>
</dbReference>
<evidence type="ECO:0000256" key="1">
    <source>
        <dbReference type="SAM" id="Phobius"/>
    </source>
</evidence>
<organism evidence="2 3">
    <name type="scientific">Frigoribacterium faeni</name>
    <dbReference type="NCBI Taxonomy" id="145483"/>
    <lineage>
        <taxon>Bacteria</taxon>
        <taxon>Bacillati</taxon>
        <taxon>Actinomycetota</taxon>
        <taxon>Actinomycetes</taxon>
        <taxon>Micrococcales</taxon>
        <taxon>Microbacteriaceae</taxon>
        <taxon>Frigoribacterium</taxon>
    </lineage>
</organism>
<evidence type="ECO:0000313" key="3">
    <source>
        <dbReference type="Proteomes" id="UP000522688"/>
    </source>
</evidence>